<evidence type="ECO:0000313" key="1">
    <source>
        <dbReference type="EMBL" id="JAE05384.1"/>
    </source>
</evidence>
<reference evidence="1" key="2">
    <citation type="journal article" date="2015" name="Data Brief">
        <title>Shoot transcriptome of the giant reed, Arundo donax.</title>
        <authorList>
            <person name="Barrero R.A."/>
            <person name="Guerrero F.D."/>
            <person name="Moolhuijzen P."/>
            <person name="Goolsby J.A."/>
            <person name="Tidwell J."/>
            <person name="Bellgard S.E."/>
            <person name="Bellgard M.I."/>
        </authorList>
    </citation>
    <scope>NUCLEOTIDE SEQUENCE</scope>
    <source>
        <tissue evidence="1">Shoot tissue taken approximately 20 cm above the soil surface</tissue>
    </source>
</reference>
<reference evidence="1" key="1">
    <citation type="submission" date="2014-09" db="EMBL/GenBank/DDBJ databases">
        <authorList>
            <person name="Magalhaes I.L.F."/>
            <person name="Oliveira U."/>
            <person name="Santos F.R."/>
            <person name="Vidigal T.H.D.A."/>
            <person name="Brescovit A.D."/>
            <person name="Santos A.J."/>
        </authorList>
    </citation>
    <scope>NUCLEOTIDE SEQUENCE</scope>
    <source>
        <tissue evidence="1">Shoot tissue taken approximately 20 cm above the soil surface</tissue>
    </source>
</reference>
<protein>
    <submittedName>
        <fullName evidence="1">Uncharacterized protein</fullName>
    </submittedName>
</protein>
<accession>A0A0A9F2D6</accession>
<sequence>MLQKLHTLSS</sequence>
<dbReference type="EMBL" id="GBRH01192512">
    <property type="protein sequence ID" value="JAE05384.1"/>
    <property type="molecule type" value="Transcribed_RNA"/>
</dbReference>
<organism evidence="1">
    <name type="scientific">Arundo donax</name>
    <name type="common">Giant reed</name>
    <name type="synonym">Donax arundinaceus</name>
    <dbReference type="NCBI Taxonomy" id="35708"/>
    <lineage>
        <taxon>Eukaryota</taxon>
        <taxon>Viridiplantae</taxon>
        <taxon>Streptophyta</taxon>
        <taxon>Embryophyta</taxon>
        <taxon>Tracheophyta</taxon>
        <taxon>Spermatophyta</taxon>
        <taxon>Magnoliopsida</taxon>
        <taxon>Liliopsida</taxon>
        <taxon>Poales</taxon>
        <taxon>Poaceae</taxon>
        <taxon>PACMAD clade</taxon>
        <taxon>Arundinoideae</taxon>
        <taxon>Arundineae</taxon>
        <taxon>Arundo</taxon>
    </lineage>
</organism>
<name>A0A0A9F2D6_ARUDO</name>
<proteinExistence type="predicted"/>